<evidence type="ECO:0000256" key="3">
    <source>
        <dbReference type="ARBA" id="ARBA00022448"/>
    </source>
</evidence>
<dbReference type="Proteomes" id="UP001500124">
    <property type="component" value="Unassembled WGS sequence"/>
</dbReference>
<evidence type="ECO:0000256" key="1">
    <source>
        <dbReference type="ARBA" id="ARBA00004141"/>
    </source>
</evidence>
<feature type="transmembrane region" description="Helical" evidence="9">
    <location>
        <begin position="307"/>
        <end position="328"/>
    </location>
</feature>
<evidence type="ECO:0000256" key="4">
    <source>
        <dbReference type="ARBA" id="ARBA00022692"/>
    </source>
</evidence>
<dbReference type="PANTHER" id="PTHR43829">
    <property type="entry name" value="AQUAPORIN OR AQUAGLYCEROPORIN RELATED"/>
    <property type="match status" value="1"/>
</dbReference>
<dbReference type="Pfam" id="PF00230">
    <property type="entry name" value="MIP"/>
    <property type="match status" value="1"/>
</dbReference>
<dbReference type="PRINTS" id="PR00783">
    <property type="entry name" value="MINTRINSICP"/>
</dbReference>
<dbReference type="Gene3D" id="1.20.1080.10">
    <property type="entry name" value="Glycerol uptake facilitator protein"/>
    <property type="match status" value="1"/>
</dbReference>
<feature type="compositionally biased region" description="Basic and acidic residues" evidence="8">
    <location>
        <begin position="42"/>
        <end position="52"/>
    </location>
</feature>
<evidence type="ECO:0000313" key="10">
    <source>
        <dbReference type="EMBL" id="GAA5073666.1"/>
    </source>
</evidence>
<feature type="transmembrane region" description="Helical" evidence="9">
    <location>
        <begin position="210"/>
        <end position="232"/>
    </location>
</feature>
<dbReference type="CDD" id="cd00333">
    <property type="entry name" value="MIP"/>
    <property type="match status" value="1"/>
</dbReference>
<evidence type="ECO:0000256" key="9">
    <source>
        <dbReference type="SAM" id="Phobius"/>
    </source>
</evidence>
<dbReference type="InterPro" id="IPR050363">
    <property type="entry name" value="MIP/Aquaporin"/>
</dbReference>
<feature type="region of interest" description="Disordered" evidence="8">
    <location>
        <begin position="1"/>
        <end position="69"/>
    </location>
</feature>
<sequence>MLSRRGCHSGTSVWSSHAGGRGAGGRTGGERRGAEAGRCGRHAGDGSDRRPTGAEWPGPGRARTLSSARGRDRAVARVALEPDRAGSYAGPFVEGADMAVEIPPLIKPSRLRRRGGLWGECLAEFLGTFVLIAFGAGVVAMAVAALPGSGRTEGPTTFFLGAGDWLLVCWGWAFAVTFGVYVAGGVSGAHLNPAVTLAFAARRGFPWAKVVPYWASQVVGAFAGAALVYAVYHDAINTFDQAMKGPKTNGHTVASFSIFATFPAPYFHGGVWGPLIDQIVGTALLVMLIVAIVDLRNTAVKANLGPVVIGFAVAAIGMSYGANAGYAINPARDFGPRLFTYVAGWGKLALPGSAAGSFSDYWWIPIVGPLVGGLIGVLVYDLFIGDVLHLRAQRKELPEVGRARPVDED</sequence>
<comment type="caution">
    <text evidence="10">The sequence shown here is derived from an EMBL/GenBank/DDBJ whole genome shotgun (WGS) entry which is preliminary data.</text>
</comment>
<dbReference type="InterPro" id="IPR022357">
    <property type="entry name" value="MIP_CS"/>
</dbReference>
<dbReference type="PANTHER" id="PTHR43829:SF9">
    <property type="entry name" value="AQUAPORIN-9"/>
    <property type="match status" value="1"/>
</dbReference>
<keyword evidence="5 9" id="KW-1133">Transmembrane helix</keyword>
<dbReference type="EMBL" id="BAABKC010000106">
    <property type="protein sequence ID" value="GAA5073666.1"/>
    <property type="molecule type" value="Genomic_DNA"/>
</dbReference>
<feature type="transmembrane region" description="Helical" evidence="9">
    <location>
        <begin position="361"/>
        <end position="384"/>
    </location>
</feature>
<dbReference type="PROSITE" id="PS00221">
    <property type="entry name" value="MIP"/>
    <property type="match status" value="1"/>
</dbReference>
<accession>A0ABP9LBC4</accession>
<proteinExistence type="inferred from homology"/>
<feature type="transmembrane region" description="Helical" evidence="9">
    <location>
        <begin position="117"/>
        <end position="145"/>
    </location>
</feature>
<dbReference type="NCBIfam" id="TIGR00861">
    <property type="entry name" value="MIP"/>
    <property type="match status" value="1"/>
</dbReference>
<evidence type="ECO:0000256" key="6">
    <source>
        <dbReference type="ARBA" id="ARBA00023136"/>
    </source>
</evidence>
<keyword evidence="6 9" id="KW-0472">Membrane</keyword>
<keyword evidence="11" id="KW-1185">Reference proteome</keyword>
<gene>
    <name evidence="10" type="ORF">GCM10023336_61210</name>
</gene>
<evidence type="ECO:0000256" key="5">
    <source>
        <dbReference type="ARBA" id="ARBA00022989"/>
    </source>
</evidence>
<dbReference type="InterPro" id="IPR023271">
    <property type="entry name" value="Aquaporin-like"/>
</dbReference>
<evidence type="ECO:0000313" key="11">
    <source>
        <dbReference type="Proteomes" id="UP001500124"/>
    </source>
</evidence>
<feature type="transmembrane region" description="Helical" evidence="9">
    <location>
        <begin position="275"/>
        <end position="295"/>
    </location>
</feature>
<evidence type="ECO:0000256" key="8">
    <source>
        <dbReference type="SAM" id="MobiDB-lite"/>
    </source>
</evidence>
<comment type="subcellular location">
    <subcellularLocation>
        <location evidence="1">Membrane</location>
        <topology evidence="1">Multi-pass membrane protein</topology>
    </subcellularLocation>
</comment>
<comment type="similarity">
    <text evidence="2 7">Belongs to the MIP/aquaporin (TC 1.A.8) family.</text>
</comment>
<keyword evidence="4 7" id="KW-0812">Transmembrane</keyword>
<feature type="transmembrane region" description="Helical" evidence="9">
    <location>
        <begin position="165"/>
        <end position="189"/>
    </location>
</feature>
<evidence type="ECO:0000256" key="7">
    <source>
        <dbReference type="RuleBase" id="RU000477"/>
    </source>
</evidence>
<evidence type="ECO:0000256" key="2">
    <source>
        <dbReference type="ARBA" id="ARBA00006175"/>
    </source>
</evidence>
<evidence type="ECO:0008006" key="12">
    <source>
        <dbReference type="Google" id="ProtNLM"/>
    </source>
</evidence>
<dbReference type="InterPro" id="IPR000425">
    <property type="entry name" value="MIP"/>
</dbReference>
<reference evidence="11" key="1">
    <citation type="journal article" date="2019" name="Int. J. Syst. Evol. Microbiol.">
        <title>The Global Catalogue of Microorganisms (GCM) 10K type strain sequencing project: providing services to taxonomists for standard genome sequencing and annotation.</title>
        <authorList>
            <consortium name="The Broad Institute Genomics Platform"/>
            <consortium name="The Broad Institute Genome Sequencing Center for Infectious Disease"/>
            <person name="Wu L."/>
            <person name="Ma J."/>
        </authorList>
    </citation>
    <scope>NUCLEOTIDE SEQUENCE [LARGE SCALE GENOMIC DNA]</scope>
    <source>
        <strain evidence="11">JCM 18410</strain>
    </source>
</reference>
<keyword evidence="3 7" id="KW-0813">Transport</keyword>
<dbReference type="SUPFAM" id="SSF81338">
    <property type="entry name" value="Aquaporin-like"/>
    <property type="match status" value="1"/>
</dbReference>
<protein>
    <recommendedName>
        <fullName evidence="12">MIP family channel protein</fullName>
    </recommendedName>
</protein>
<name>A0ABP9LBC4_9ACTN</name>
<organism evidence="10 11">
    <name type="scientific">Streptomyces similanensis</name>
    <dbReference type="NCBI Taxonomy" id="1274988"/>
    <lineage>
        <taxon>Bacteria</taxon>
        <taxon>Bacillati</taxon>
        <taxon>Actinomycetota</taxon>
        <taxon>Actinomycetes</taxon>
        <taxon>Kitasatosporales</taxon>
        <taxon>Streptomycetaceae</taxon>
        <taxon>Streptomyces</taxon>
    </lineage>
</organism>